<sequence length="168" mass="19079">MWSKKLFQSFLLQEYVVSVQSASGRLERIGDSPNLRNAQPSHFKHTISHPPARKHQKSSTNNTDLFLETIQSTDKHGDTVTHFVQERTKQLIGRYANTAETILVDGRNFYSVRKLSSLCLLKEAKRVHVVVNVTRRVAAIVGTFFKCSVLVIETPILQLFKKETANGR</sequence>
<evidence type="ECO:0000313" key="2">
    <source>
        <dbReference type="EMBL" id="KAK7467869.1"/>
    </source>
</evidence>
<dbReference type="Proteomes" id="UP001519460">
    <property type="component" value="Unassembled WGS sequence"/>
</dbReference>
<organism evidence="2 3">
    <name type="scientific">Batillaria attramentaria</name>
    <dbReference type="NCBI Taxonomy" id="370345"/>
    <lineage>
        <taxon>Eukaryota</taxon>
        <taxon>Metazoa</taxon>
        <taxon>Spiralia</taxon>
        <taxon>Lophotrochozoa</taxon>
        <taxon>Mollusca</taxon>
        <taxon>Gastropoda</taxon>
        <taxon>Caenogastropoda</taxon>
        <taxon>Sorbeoconcha</taxon>
        <taxon>Cerithioidea</taxon>
        <taxon>Batillariidae</taxon>
        <taxon>Batillaria</taxon>
    </lineage>
</organism>
<reference evidence="2 3" key="1">
    <citation type="journal article" date="2023" name="Sci. Data">
        <title>Genome assembly of the Korean intertidal mud-creeper Batillaria attramentaria.</title>
        <authorList>
            <person name="Patra A.K."/>
            <person name="Ho P.T."/>
            <person name="Jun S."/>
            <person name="Lee S.J."/>
            <person name="Kim Y."/>
            <person name="Won Y.J."/>
        </authorList>
    </citation>
    <scope>NUCLEOTIDE SEQUENCE [LARGE SCALE GENOMIC DNA]</scope>
    <source>
        <strain evidence="2">Wonlab-2016</strain>
    </source>
</reference>
<comment type="caution">
    <text evidence="2">The sequence shown here is derived from an EMBL/GenBank/DDBJ whole genome shotgun (WGS) entry which is preliminary data.</text>
</comment>
<evidence type="ECO:0000256" key="1">
    <source>
        <dbReference type="SAM" id="MobiDB-lite"/>
    </source>
</evidence>
<feature type="region of interest" description="Disordered" evidence="1">
    <location>
        <begin position="31"/>
        <end position="60"/>
    </location>
</feature>
<accession>A0ABD0JAN1</accession>
<proteinExistence type="predicted"/>
<keyword evidence="3" id="KW-1185">Reference proteome</keyword>
<dbReference type="EMBL" id="JACVVK020000535">
    <property type="protein sequence ID" value="KAK7467869.1"/>
    <property type="molecule type" value="Genomic_DNA"/>
</dbReference>
<name>A0ABD0JAN1_9CAEN</name>
<gene>
    <name evidence="2" type="ORF">BaRGS_00036906</name>
</gene>
<dbReference type="AlphaFoldDB" id="A0ABD0JAN1"/>
<feature type="compositionally biased region" description="Basic residues" evidence="1">
    <location>
        <begin position="42"/>
        <end position="57"/>
    </location>
</feature>
<protein>
    <submittedName>
        <fullName evidence="2">Uncharacterized protein</fullName>
    </submittedName>
</protein>
<evidence type="ECO:0000313" key="3">
    <source>
        <dbReference type="Proteomes" id="UP001519460"/>
    </source>
</evidence>